<feature type="region of interest" description="Disordered" evidence="4">
    <location>
        <begin position="757"/>
        <end position="794"/>
    </location>
</feature>
<dbReference type="SUPFAM" id="SSF89837">
    <property type="entry name" value="Doublecortin (DC)"/>
    <property type="match status" value="2"/>
</dbReference>
<feature type="compositionally biased region" description="Basic and acidic residues" evidence="4">
    <location>
        <begin position="894"/>
        <end position="903"/>
    </location>
</feature>
<dbReference type="InterPro" id="IPR036572">
    <property type="entry name" value="Doublecortin_dom_sf"/>
</dbReference>
<feature type="region of interest" description="Disordered" evidence="4">
    <location>
        <begin position="13"/>
        <end position="93"/>
    </location>
</feature>
<name>A0ABQ9FVX5_TEGGR</name>
<feature type="compositionally biased region" description="Basic and acidic residues" evidence="4">
    <location>
        <begin position="525"/>
        <end position="538"/>
    </location>
</feature>
<dbReference type="PANTHER" id="PTHR13720:SF55">
    <property type="entry name" value="ECHINODERM MICROTUBULE-ASSOCIATED PROTEIN-LIKE CG42247"/>
    <property type="match status" value="1"/>
</dbReference>
<feature type="region of interest" description="Disordered" evidence="4">
    <location>
        <begin position="891"/>
        <end position="915"/>
    </location>
</feature>
<dbReference type="InterPro" id="IPR036322">
    <property type="entry name" value="WD40_repeat_dom_sf"/>
</dbReference>
<sequence>MGDFRYPGRYVPVNRDMRIDNRDAYGYKEQNPRGNLKQDDKQRHRRNKDRRKRRQKQWEEDIVKTGSEDEETDETVTHRNRPKKSLYKIKSKEDKNSYVAIKERQDRLKRYMEQLQGTYVVDQSSDMRRESLNNVRKIARQRQKELDKRKPKVSQPDIAQSKSIYNTGAFQNESRIPPYSFYKPGAKETSDSGGGTSDDQVREFARHKRASILNRAENLLRTMNQQSELDSYSDRESKFNSRVTHFSDASNRTYIMKKEELNFRDDDNKYVLVSTIVSPEPPETEEQPYAAVQYYDGYKSRFSNKSLPSRIQENVRMLPRTSTNRDSTNPINSRNFIRGSSPKMEVKSSNERVKLRRNTYVILPDGRFISPPIPLEPRQRLIPKVGRQLKTVNQNEYDKANSVRTQKRSGEYKSISEKNPRQSINNVQPSSTHVDFGGNMSSRNYQTPRKYYINPGQSQGNTAMNNNLTHKRNNFGLSNSVTNNDSLSKEIERHRDLSKSPSQTMTNYNRDGRRRFSNFSSYSPKQRDKNISRGENRQIHYTGNPESLDQSNYKAFPKRSKFDSHGRRRSVSYSNGGIFETLSPVPDIEGRESINDDFQKNLSLRNESNIGVYKKLPTIQVTYWDDDRIEGSRTDTKQNTRLSLPVAGNNKRVIKNEIDTSTTNENTKSFVLRRINSPKRPRISESEELPEAVHTVSQSDIKEKSHLPQGMKTLGVPNIPRHLDLSTTQYGLAENSQRHISYNKDLNKRTLQSIDHHVKRHRSVNRPSSESSSLVENGIFSRSPSVPSTPRSISVDDSKISEQIIFTRESSINSNISNETAVSSIKDERLQHVNNRVKLLEEIRQVFKQMSPDATSPLPIYAEVRSADLQNEEHVKTSFETSRKAQTVNQNKDIFGRDARHSSDNQTNESKIDVSKAGTAITPLDLSNDNPQQLIKSLKIAKNNNGPDKTSNPNKFTWQQMEELSKNDTQDSLTKTSKQTEDPNKTETKTLVNNIPSVLEHNSRTDNLDTGIRDNIHQDHMNIINKHKSNISNIGNHKLSAVVKPTIRQKPKDLKAKEPQNKRKYTQNHGPHTDTYRAPPPFEDKRRYEQSGGNEFVDTRPIMQKSHSKKGKLVTFYRNGDPNFKGKSFCINQKNFPTFETLLVFLTEKIPTISGVNYIFSIPDGREIKSVTEFVNGRSYIVSSNKKPQPNLNYGYSKEKFWITKMPSAGKFRKQEVELLQRGSSPANSPMKKPRVITVINNMSRERREKILINPNTPLNFEELLNTIEDVLDMSVIALYTEKPPHDKVESYSQILREYKKHTNFIACGHELPMELVKIPKRQAPSSNSSSDSTGLTSRKKKLLRQNEFDGIEETDASQSPPPPQEILPSDQMTQGIMNTTYSSLKEPIQVEVRGKIKEYHVPAAYGENDVDGYRPDRKLKLDWIMSLHPNKRWVATGQISSRVQDDAHIRIWDGKTLSTYNVIGMGFFKVGITSIDFSATPEYRSDIYSKNDRKQAGFYMCVLDSSDKHVLSVWDWQKQEKERLIARTTTSIRSVTCACFYPRDHSILITFGEGHIYFWQLFWNPERESEGRLLRDKESGMFLDEIPKLITSIAFAENGDVLTGDSSGSITVWSLDQNYAFKVNHILSTKLKYAHRIPDFAGDVCAIVPIKPDSTDGELYIGTSKSCILEGSLQKQFIFRVHGHSNELWSIEAHPEEMTFFTAAHDQQVIKWKSREHKIAWRVKVESPCSSIAIDGRGKHLAIGTVAGQLILLNAENGMHIITVPVGREQINAIKYSSDESMLALGDHGGCIHIFYVHEDGRLYRKNNAKLREGRSFVTHLDWSSDNRFIQSSNGDYDLKYWNVEDMQQVKDLEWMKDVDWHTSTCNVGYSVCGAWTNLDPDEHLHVAKRAHYRELLITGDNRGRLRLYKYPCASMKPDFRGTKLYSSDVTAVNFLYDDSIVISSGGTFPVLAQWSVMDRK</sequence>
<feature type="compositionally biased region" description="Basic residues" evidence="4">
    <location>
        <begin position="43"/>
        <end position="55"/>
    </location>
</feature>
<feature type="compositionally biased region" description="Basic and acidic residues" evidence="4">
    <location>
        <begin position="1050"/>
        <end position="1061"/>
    </location>
</feature>
<evidence type="ECO:0000256" key="3">
    <source>
        <dbReference type="PROSITE-ProRule" id="PRU00221"/>
    </source>
</evidence>
<feature type="region of interest" description="Disordered" evidence="4">
    <location>
        <begin position="1050"/>
        <end position="1105"/>
    </location>
</feature>
<proteinExistence type="predicted"/>
<dbReference type="SMART" id="SM00320">
    <property type="entry name" value="WD40"/>
    <property type="match status" value="7"/>
</dbReference>
<feature type="compositionally biased region" description="Polar residues" evidence="4">
    <location>
        <begin position="475"/>
        <end position="486"/>
    </location>
</feature>
<dbReference type="PROSITE" id="PS50082">
    <property type="entry name" value="WD_REPEATS_2"/>
    <property type="match status" value="2"/>
</dbReference>
<feature type="compositionally biased region" description="Polar residues" evidence="4">
    <location>
        <begin position="455"/>
        <end position="468"/>
    </location>
</feature>
<evidence type="ECO:0000256" key="4">
    <source>
        <dbReference type="SAM" id="MobiDB-lite"/>
    </source>
</evidence>
<feature type="compositionally biased region" description="Basic and acidic residues" evidence="4">
    <location>
        <begin position="56"/>
        <end position="67"/>
    </location>
</feature>
<gene>
    <name evidence="6" type="ORF">KUTeg_001430</name>
</gene>
<keyword evidence="2" id="KW-0677">Repeat</keyword>
<feature type="region of interest" description="Disordered" evidence="4">
    <location>
        <begin position="321"/>
        <end position="351"/>
    </location>
</feature>
<feature type="compositionally biased region" description="Basic and acidic residues" evidence="4">
    <location>
        <begin position="408"/>
        <end position="420"/>
    </location>
</feature>
<dbReference type="PANTHER" id="PTHR13720">
    <property type="entry name" value="WD-40 REPEAT PROTEIN"/>
    <property type="match status" value="1"/>
</dbReference>
<dbReference type="CDD" id="cd01617">
    <property type="entry name" value="DCX"/>
    <property type="match status" value="1"/>
</dbReference>
<dbReference type="SUPFAM" id="SSF50978">
    <property type="entry name" value="WD40 repeat-like"/>
    <property type="match status" value="2"/>
</dbReference>
<protein>
    <recommendedName>
        <fullName evidence="5">Doublecortin domain-containing protein</fullName>
    </recommendedName>
</protein>
<feature type="compositionally biased region" description="Low complexity" evidence="4">
    <location>
        <begin position="765"/>
        <end position="793"/>
    </location>
</feature>
<dbReference type="InterPro" id="IPR055442">
    <property type="entry name" value="Beta-prop_EML-like_2nd"/>
</dbReference>
<evidence type="ECO:0000313" key="6">
    <source>
        <dbReference type="EMBL" id="KAJ8319843.1"/>
    </source>
</evidence>
<evidence type="ECO:0000256" key="2">
    <source>
        <dbReference type="ARBA" id="ARBA00022737"/>
    </source>
</evidence>
<evidence type="ECO:0000256" key="1">
    <source>
        <dbReference type="ARBA" id="ARBA00022574"/>
    </source>
</evidence>
<dbReference type="InterPro" id="IPR015943">
    <property type="entry name" value="WD40/YVTN_repeat-like_dom_sf"/>
</dbReference>
<feature type="repeat" description="WD" evidence="3">
    <location>
        <begin position="1682"/>
        <end position="1714"/>
    </location>
</feature>
<evidence type="ECO:0000259" key="5">
    <source>
        <dbReference type="PROSITE" id="PS50309"/>
    </source>
</evidence>
<feature type="compositionally biased region" description="Polar residues" evidence="4">
    <location>
        <begin position="539"/>
        <end position="552"/>
    </location>
</feature>
<feature type="compositionally biased region" description="Polar residues" evidence="4">
    <location>
        <begin position="421"/>
        <end position="447"/>
    </location>
</feature>
<dbReference type="Pfam" id="PF23414">
    <property type="entry name" value="Beta-prop_EML_2"/>
    <property type="match status" value="1"/>
</dbReference>
<feature type="repeat" description="WD" evidence="3">
    <location>
        <begin position="1812"/>
        <end position="1853"/>
    </location>
</feature>
<feature type="region of interest" description="Disordered" evidence="4">
    <location>
        <begin position="1322"/>
        <end position="1372"/>
    </location>
</feature>
<comment type="caution">
    <text evidence="6">The sequence shown here is derived from an EMBL/GenBank/DDBJ whole genome shotgun (WGS) entry which is preliminary data.</text>
</comment>
<accession>A0ABQ9FVX5</accession>
<dbReference type="PROSITE" id="PS50309">
    <property type="entry name" value="DC"/>
    <property type="match status" value="1"/>
</dbReference>
<dbReference type="Pfam" id="PF23409">
    <property type="entry name" value="Beta-prop_EML"/>
    <property type="match status" value="1"/>
</dbReference>
<feature type="compositionally biased region" description="Polar residues" evidence="4">
    <location>
        <begin position="499"/>
        <end position="509"/>
    </location>
</feature>
<dbReference type="InterPro" id="IPR003533">
    <property type="entry name" value="Doublecortin_dom"/>
</dbReference>
<dbReference type="InterPro" id="IPR001680">
    <property type="entry name" value="WD40_rpt"/>
</dbReference>
<feature type="compositionally biased region" description="Basic residues" evidence="4">
    <location>
        <begin position="78"/>
        <end position="89"/>
    </location>
</feature>
<feature type="compositionally biased region" description="Basic and acidic residues" evidence="4">
    <location>
        <begin position="487"/>
        <end position="498"/>
    </location>
</feature>
<keyword evidence="1 3" id="KW-0853">WD repeat</keyword>
<dbReference type="Gene3D" id="3.10.20.230">
    <property type="entry name" value="Doublecortin domain"/>
    <property type="match status" value="2"/>
</dbReference>
<reference evidence="6 7" key="1">
    <citation type="submission" date="2022-12" db="EMBL/GenBank/DDBJ databases">
        <title>Chromosome-level genome of Tegillarca granosa.</title>
        <authorList>
            <person name="Kim J."/>
        </authorList>
    </citation>
    <scope>NUCLEOTIDE SEQUENCE [LARGE SCALE GENOMIC DNA]</scope>
    <source>
        <strain evidence="6">Teg-2019</strain>
        <tissue evidence="6">Adductor muscle</tissue>
    </source>
</reference>
<organism evidence="6 7">
    <name type="scientific">Tegillarca granosa</name>
    <name type="common">Malaysian cockle</name>
    <name type="synonym">Anadara granosa</name>
    <dbReference type="NCBI Taxonomy" id="220873"/>
    <lineage>
        <taxon>Eukaryota</taxon>
        <taxon>Metazoa</taxon>
        <taxon>Spiralia</taxon>
        <taxon>Lophotrochozoa</taxon>
        <taxon>Mollusca</taxon>
        <taxon>Bivalvia</taxon>
        <taxon>Autobranchia</taxon>
        <taxon>Pteriomorphia</taxon>
        <taxon>Arcoida</taxon>
        <taxon>Arcoidea</taxon>
        <taxon>Arcidae</taxon>
        <taxon>Tegillarca</taxon>
    </lineage>
</organism>
<feature type="domain" description="Doublecortin" evidence="5">
    <location>
        <begin position="1112"/>
        <end position="1190"/>
    </location>
</feature>
<dbReference type="EMBL" id="JARBDR010000141">
    <property type="protein sequence ID" value="KAJ8319843.1"/>
    <property type="molecule type" value="Genomic_DNA"/>
</dbReference>
<evidence type="ECO:0000313" key="7">
    <source>
        <dbReference type="Proteomes" id="UP001217089"/>
    </source>
</evidence>
<dbReference type="InterPro" id="IPR050630">
    <property type="entry name" value="WD_repeat_EMAP"/>
</dbReference>
<dbReference type="SMART" id="SM00537">
    <property type="entry name" value="DCX"/>
    <property type="match status" value="1"/>
</dbReference>
<dbReference type="InterPro" id="IPR055439">
    <property type="entry name" value="Beta-prop_EML_1st"/>
</dbReference>
<feature type="compositionally biased region" description="Basic and acidic residues" evidence="4">
    <location>
        <begin position="15"/>
        <end position="26"/>
    </location>
</feature>
<feature type="region of interest" description="Disordered" evidence="4">
    <location>
        <begin position="964"/>
        <end position="986"/>
    </location>
</feature>
<dbReference type="Pfam" id="PF03607">
    <property type="entry name" value="DCX"/>
    <property type="match status" value="1"/>
</dbReference>
<dbReference type="Proteomes" id="UP001217089">
    <property type="component" value="Unassembled WGS sequence"/>
</dbReference>
<feature type="region of interest" description="Disordered" evidence="4">
    <location>
        <begin position="679"/>
        <end position="709"/>
    </location>
</feature>
<feature type="region of interest" description="Disordered" evidence="4">
    <location>
        <begin position="398"/>
        <end position="552"/>
    </location>
</feature>
<dbReference type="Gene3D" id="2.130.10.10">
    <property type="entry name" value="YVTN repeat-like/Quinoprotein amine dehydrogenase"/>
    <property type="match status" value="2"/>
</dbReference>
<keyword evidence="7" id="KW-1185">Reference proteome</keyword>
<feature type="compositionally biased region" description="Polar residues" evidence="4">
    <location>
        <begin position="321"/>
        <end position="335"/>
    </location>
</feature>